<reference evidence="4" key="1">
    <citation type="submission" date="2016-10" db="EMBL/GenBank/DDBJ databases">
        <authorList>
            <person name="Varghese N."/>
            <person name="Submissions S."/>
        </authorList>
    </citation>
    <scope>NUCLEOTIDE SEQUENCE [LARGE SCALE GENOMIC DNA]</scope>
    <source>
        <strain evidence="4">DSM 27839</strain>
    </source>
</reference>
<gene>
    <name evidence="3" type="ORF">SAMN05444358_1011709</name>
</gene>
<feature type="transmembrane region" description="Helical" evidence="2">
    <location>
        <begin position="49"/>
        <end position="71"/>
    </location>
</feature>
<dbReference type="OrthoDB" id="8452582at2"/>
<dbReference type="AlphaFoldDB" id="A0A1H2W8M9"/>
<feature type="region of interest" description="Disordered" evidence="1">
    <location>
        <begin position="1"/>
        <end position="21"/>
    </location>
</feature>
<organism evidence="3 4">
    <name type="scientific">Ruegeria halocynthiae</name>
    <dbReference type="NCBI Taxonomy" id="985054"/>
    <lineage>
        <taxon>Bacteria</taxon>
        <taxon>Pseudomonadati</taxon>
        <taxon>Pseudomonadota</taxon>
        <taxon>Alphaproteobacteria</taxon>
        <taxon>Rhodobacterales</taxon>
        <taxon>Roseobacteraceae</taxon>
        <taxon>Ruegeria</taxon>
    </lineage>
</organism>
<sequence length="138" mass="15078">MSDEIPPIDPDLEPEGPSRENRREELEYELLEAEAAISKLARREIGQRYAIKWIAVVSGVVVIVGMAAILWHLVHSAFWGPFLFASPAFSVAMVVAPITSITTITVALFVGAFRKFEEKDLETMGNGVSGAVGFMKGN</sequence>
<keyword evidence="2" id="KW-0472">Membrane</keyword>
<protein>
    <recommendedName>
        <fullName evidence="5">Holin-X, holin superfamily III</fullName>
    </recommendedName>
</protein>
<accession>A0A1H2W8M9</accession>
<name>A0A1H2W8M9_9RHOB</name>
<dbReference type="EMBL" id="FNNP01000001">
    <property type="protein sequence ID" value="SDW76940.1"/>
    <property type="molecule type" value="Genomic_DNA"/>
</dbReference>
<keyword evidence="2" id="KW-1133">Transmembrane helix</keyword>
<keyword evidence="2" id="KW-0812">Transmembrane</keyword>
<keyword evidence="4" id="KW-1185">Reference proteome</keyword>
<evidence type="ECO:0000313" key="3">
    <source>
        <dbReference type="EMBL" id="SDW76940.1"/>
    </source>
</evidence>
<evidence type="ECO:0008006" key="5">
    <source>
        <dbReference type="Google" id="ProtNLM"/>
    </source>
</evidence>
<proteinExistence type="predicted"/>
<dbReference type="RefSeq" id="WP_074736017.1">
    <property type="nucleotide sequence ID" value="NZ_FNNP01000001.1"/>
</dbReference>
<evidence type="ECO:0000313" key="4">
    <source>
        <dbReference type="Proteomes" id="UP000183400"/>
    </source>
</evidence>
<feature type="transmembrane region" description="Helical" evidence="2">
    <location>
        <begin position="91"/>
        <end position="113"/>
    </location>
</feature>
<evidence type="ECO:0000256" key="2">
    <source>
        <dbReference type="SAM" id="Phobius"/>
    </source>
</evidence>
<evidence type="ECO:0000256" key="1">
    <source>
        <dbReference type="SAM" id="MobiDB-lite"/>
    </source>
</evidence>
<dbReference type="Proteomes" id="UP000183400">
    <property type="component" value="Unassembled WGS sequence"/>
</dbReference>
<dbReference type="STRING" id="985054.SAMN05444358_1011709"/>